<gene>
    <name evidence="2" type="ORF">S06H3_50149</name>
</gene>
<keyword evidence="1" id="KW-1133">Transmembrane helix</keyword>
<accession>X1NA19</accession>
<feature type="transmembrane region" description="Helical" evidence="1">
    <location>
        <begin position="21"/>
        <end position="40"/>
    </location>
</feature>
<proteinExistence type="predicted"/>
<protein>
    <submittedName>
        <fullName evidence="2">Uncharacterized protein</fullName>
    </submittedName>
</protein>
<keyword evidence="1" id="KW-0472">Membrane</keyword>
<comment type="caution">
    <text evidence="2">The sequence shown here is derived from an EMBL/GenBank/DDBJ whole genome shotgun (WGS) entry which is preliminary data.</text>
</comment>
<feature type="non-terminal residue" evidence="2">
    <location>
        <position position="50"/>
    </location>
</feature>
<reference evidence="2" key="1">
    <citation type="journal article" date="2014" name="Front. Microbiol.">
        <title>High frequency of phylogenetically diverse reductive dehalogenase-homologous genes in deep subseafloor sedimentary metagenomes.</title>
        <authorList>
            <person name="Kawai M."/>
            <person name="Futagami T."/>
            <person name="Toyoda A."/>
            <person name="Takaki Y."/>
            <person name="Nishi S."/>
            <person name="Hori S."/>
            <person name="Arai W."/>
            <person name="Tsubouchi T."/>
            <person name="Morono Y."/>
            <person name="Uchiyama I."/>
            <person name="Ito T."/>
            <person name="Fujiyama A."/>
            <person name="Inagaki F."/>
            <person name="Takami H."/>
        </authorList>
    </citation>
    <scope>NUCLEOTIDE SEQUENCE</scope>
    <source>
        <strain evidence="2">Expedition CK06-06</strain>
    </source>
</reference>
<sequence length="50" mass="5796">MKNLSRVLKHLEKRKIITKKPNPIIPFILGLAFLIIIRIASINQINNTFL</sequence>
<dbReference type="AlphaFoldDB" id="X1NA19"/>
<evidence type="ECO:0000313" key="2">
    <source>
        <dbReference type="EMBL" id="GAI40867.1"/>
    </source>
</evidence>
<evidence type="ECO:0000256" key="1">
    <source>
        <dbReference type="SAM" id="Phobius"/>
    </source>
</evidence>
<name>X1NA19_9ZZZZ</name>
<keyword evidence="1" id="KW-0812">Transmembrane</keyword>
<organism evidence="2">
    <name type="scientific">marine sediment metagenome</name>
    <dbReference type="NCBI Taxonomy" id="412755"/>
    <lineage>
        <taxon>unclassified sequences</taxon>
        <taxon>metagenomes</taxon>
        <taxon>ecological metagenomes</taxon>
    </lineage>
</organism>
<dbReference type="EMBL" id="BARV01031720">
    <property type="protein sequence ID" value="GAI40867.1"/>
    <property type="molecule type" value="Genomic_DNA"/>
</dbReference>